<dbReference type="Proteomes" id="UP000187429">
    <property type="component" value="Unassembled WGS sequence"/>
</dbReference>
<protein>
    <submittedName>
        <fullName evidence="2">Uncharacterized protein</fullName>
    </submittedName>
</protein>
<evidence type="ECO:0000313" key="2">
    <source>
        <dbReference type="EMBL" id="OMJ16916.1"/>
    </source>
</evidence>
<proteinExistence type="predicted"/>
<evidence type="ECO:0000313" key="3">
    <source>
        <dbReference type="Proteomes" id="UP000187429"/>
    </source>
</evidence>
<name>A0A1R1XQN5_9FUNG</name>
<dbReference type="EMBL" id="LSSM01003742">
    <property type="protein sequence ID" value="OMJ16916.1"/>
    <property type="molecule type" value="Genomic_DNA"/>
</dbReference>
<feature type="compositionally biased region" description="Basic and acidic residues" evidence="1">
    <location>
        <begin position="18"/>
        <end position="31"/>
    </location>
</feature>
<dbReference type="AlphaFoldDB" id="A0A1R1XQN5"/>
<accession>A0A1R1XQN5</accession>
<sequence>MKSSIDVLESFGLSEQNSDSKEKNTNRTHDVADSLNPQTFFIASHIGVLVTFPNSEKTLIALPGSCFTKEVSEGGILFWKINAKVSVCLPISSGEIGAVSLTIVRLVTDTNINTKEKLVDSQFENENLSYLSIDESTSSLRRAFNIESSEQLIQIVDITEKPYSVKLAPKILRPLAY</sequence>
<comment type="caution">
    <text evidence="2">The sequence shown here is derived from an EMBL/GenBank/DDBJ whole genome shotgun (WGS) entry which is preliminary data.</text>
</comment>
<feature type="region of interest" description="Disordered" evidence="1">
    <location>
        <begin position="1"/>
        <end position="31"/>
    </location>
</feature>
<gene>
    <name evidence="2" type="ORF">AYI69_g7649</name>
</gene>
<evidence type="ECO:0000256" key="1">
    <source>
        <dbReference type="SAM" id="MobiDB-lite"/>
    </source>
</evidence>
<organism evidence="2 3">
    <name type="scientific">Smittium culicis</name>
    <dbReference type="NCBI Taxonomy" id="133412"/>
    <lineage>
        <taxon>Eukaryota</taxon>
        <taxon>Fungi</taxon>
        <taxon>Fungi incertae sedis</taxon>
        <taxon>Zoopagomycota</taxon>
        <taxon>Kickxellomycotina</taxon>
        <taxon>Harpellomycetes</taxon>
        <taxon>Harpellales</taxon>
        <taxon>Legeriomycetaceae</taxon>
        <taxon>Smittium</taxon>
    </lineage>
</organism>
<reference evidence="3" key="1">
    <citation type="submission" date="2017-01" db="EMBL/GenBank/DDBJ databases">
        <authorList>
            <person name="Wang Y."/>
            <person name="White M."/>
            <person name="Kvist S."/>
            <person name="Moncalvo J.-M."/>
        </authorList>
    </citation>
    <scope>NUCLEOTIDE SEQUENCE [LARGE SCALE GENOMIC DNA]</scope>
    <source>
        <strain evidence="3">ID-206-W2</strain>
    </source>
</reference>
<keyword evidence="3" id="KW-1185">Reference proteome</keyword>